<dbReference type="GO" id="GO:0008930">
    <property type="term" value="F:methylthioadenosine nucleosidase activity"/>
    <property type="evidence" value="ECO:0007669"/>
    <property type="project" value="InterPro"/>
</dbReference>
<dbReference type="Gene3D" id="3.40.50.1580">
    <property type="entry name" value="Nucleoside phosphorylase domain"/>
    <property type="match status" value="1"/>
</dbReference>
<dbReference type="InterPro" id="IPR000845">
    <property type="entry name" value="Nucleoside_phosphorylase_d"/>
</dbReference>
<dbReference type="CDD" id="cd09008">
    <property type="entry name" value="MTAN"/>
    <property type="match status" value="1"/>
</dbReference>
<dbReference type="InterPro" id="IPR044580">
    <property type="entry name" value="MTAN"/>
</dbReference>
<sequence>MKCIAVVMAMASEASPILTQLGAQAIPAIPLMPFKFFEANRNGCRVIISVNGRDRRHGVDSIGTEAAALNTYFVADRYNPDLLITAGTAGGWMHQGTEIGDVYVSDQKFVHHDRRIAIPGFYEYGIGSYPAVPTAGLAQALNLKVGVVTTSNSLDENDDDRRLIAANGGAVKEMEAAAVAYVCEMMAIPVMALKAITDLVDHHTATADQFNANLMMASRRLAEKLLQVIDFCAPRMVADLA</sequence>
<dbReference type="SUPFAM" id="SSF53167">
    <property type="entry name" value="Purine and uridine phosphorylases"/>
    <property type="match status" value="1"/>
</dbReference>
<dbReference type="EMBL" id="JNSL01000110">
    <property type="protein sequence ID" value="KGA15532.1"/>
    <property type="molecule type" value="Genomic_DNA"/>
</dbReference>
<gene>
    <name evidence="2" type="ORF">GM51_14605</name>
</gene>
<dbReference type="Pfam" id="PF01048">
    <property type="entry name" value="PNP_UDP_1"/>
    <property type="match status" value="1"/>
</dbReference>
<dbReference type="GO" id="GO:0009116">
    <property type="term" value="P:nucleoside metabolic process"/>
    <property type="evidence" value="ECO:0007669"/>
    <property type="project" value="InterPro"/>
</dbReference>
<protein>
    <recommendedName>
        <fullName evidence="1">Nucleoside phosphorylase domain-containing protein</fullName>
    </recommendedName>
</protein>
<dbReference type="AlphaFoldDB" id="A0A094PWP5"/>
<accession>A0A094PWP5</accession>
<evidence type="ECO:0000259" key="1">
    <source>
        <dbReference type="Pfam" id="PF01048"/>
    </source>
</evidence>
<dbReference type="PANTHER" id="PTHR46994">
    <property type="entry name" value="5'-METHYLTHIOADENOSINE/S-ADENOSYLHOMOCYSTEINE NUCLEOSIDASE 1"/>
    <property type="match status" value="1"/>
</dbReference>
<reference evidence="2" key="1">
    <citation type="submission" date="2014-06" db="EMBL/GenBank/DDBJ databases">
        <title>Key roles for freshwater Actinobacteria revealed by deep metagenomic sequencing.</title>
        <authorList>
            <person name="Ghai R."/>
            <person name="Mizuno C.M."/>
            <person name="Picazo A."/>
            <person name="Camacho A."/>
            <person name="Rodriguez-Valera F."/>
        </authorList>
    </citation>
    <scope>NUCLEOTIDE SEQUENCE</scope>
</reference>
<proteinExistence type="predicted"/>
<name>A0A094PWP5_9ZZZZ</name>
<evidence type="ECO:0000313" key="2">
    <source>
        <dbReference type="EMBL" id="KGA15532.1"/>
    </source>
</evidence>
<dbReference type="PANTHER" id="PTHR46994:SF1">
    <property type="entry name" value="5'-METHYLTHIOADENOSINE NUCLEOSIDASE"/>
    <property type="match status" value="1"/>
</dbReference>
<dbReference type="InterPro" id="IPR035994">
    <property type="entry name" value="Nucleoside_phosphorylase_sf"/>
</dbReference>
<comment type="caution">
    <text evidence="2">The sequence shown here is derived from an EMBL/GenBank/DDBJ whole genome shotgun (WGS) entry which is preliminary data.</text>
</comment>
<dbReference type="GO" id="GO:0019509">
    <property type="term" value="P:L-methionine salvage from methylthioadenosine"/>
    <property type="evidence" value="ECO:0007669"/>
    <property type="project" value="InterPro"/>
</dbReference>
<feature type="domain" description="Nucleoside phosphorylase" evidence="1">
    <location>
        <begin position="4"/>
        <end position="229"/>
    </location>
</feature>
<organism evidence="2">
    <name type="scientific">freshwater metagenome</name>
    <dbReference type="NCBI Taxonomy" id="449393"/>
    <lineage>
        <taxon>unclassified sequences</taxon>
        <taxon>metagenomes</taxon>
        <taxon>ecological metagenomes</taxon>
    </lineage>
</organism>